<reference evidence="1 2" key="1">
    <citation type="submission" date="2018-07" db="EMBL/GenBank/DDBJ databases">
        <title>Anaerosacharophilus polymeroproducens gen. nov. sp. nov., an anaerobic bacterium isolated from salt field.</title>
        <authorList>
            <person name="Kim W."/>
            <person name="Yang S.-H."/>
            <person name="Oh J."/>
            <person name="Lee J.-H."/>
            <person name="Kwon K.K."/>
        </authorList>
    </citation>
    <scope>NUCLEOTIDE SEQUENCE [LARGE SCALE GENOMIC DNA]</scope>
    <source>
        <strain evidence="1 2">MCWD5</strain>
    </source>
</reference>
<keyword evidence="2" id="KW-1185">Reference proteome</keyword>
<dbReference type="EMBL" id="QRCT01000012">
    <property type="protein sequence ID" value="RDU24557.1"/>
    <property type="molecule type" value="Genomic_DNA"/>
</dbReference>
<accession>A0A371AYB8</accession>
<dbReference type="OrthoDB" id="2901896at2"/>
<sequence>MGLYTKAYAERIVEDCKSNITSVKQNIRKNFNDMDFENAVQKDQVESYIASMEAECNNLIAKLEGYSFE</sequence>
<evidence type="ECO:0000313" key="2">
    <source>
        <dbReference type="Proteomes" id="UP000255036"/>
    </source>
</evidence>
<gene>
    <name evidence="1" type="ORF">DWV06_03585</name>
</gene>
<proteinExistence type="predicted"/>
<comment type="caution">
    <text evidence="1">The sequence shown here is derived from an EMBL/GenBank/DDBJ whole genome shotgun (WGS) entry which is preliminary data.</text>
</comment>
<organism evidence="1 2">
    <name type="scientific">Anaerosacchariphilus polymeriproducens</name>
    <dbReference type="NCBI Taxonomy" id="1812858"/>
    <lineage>
        <taxon>Bacteria</taxon>
        <taxon>Bacillati</taxon>
        <taxon>Bacillota</taxon>
        <taxon>Clostridia</taxon>
        <taxon>Lachnospirales</taxon>
        <taxon>Lachnospiraceae</taxon>
        <taxon>Anaerosacchariphilus</taxon>
    </lineage>
</organism>
<dbReference type="RefSeq" id="WP_115480790.1">
    <property type="nucleotide sequence ID" value="NZ_QRCT01000012.1"/>
</dbReference>
<dbReference type="AlphaFoldDB" id="A0A371AYB8"/>
<evidence type="ECO:0000313" key="1">
    <source>
        <dbReference type="EMBL" id="RDU24557.1"/>
    </source>
</evidence>
<protein>
    <submittedName>
        <fullName evidence="1">Uncharacterized protein</fullName>
    </submittedName>
</protein>
<dbReference type="Proteomes" id="UP000255036">
    <property type="component" value="Unassembled WGS sequence"/>
</dbReference>
<name>A0A371AYB8_9FIRM</name>